<keyword evidence="3" id="KW-1185">Reference proteome</keyword>
<dbReference type="PROSITE" id="PS51186">
    <property type="entry name" value="GNAT"/>
    <property type="match status" value="1"/>
</dbReference>
<gene>
    <name evidence="2" type="ORF">P4H66_20625</name>
</gene>
<dbReference type="EMBL" id="JARLKZ010000016">
    <property type="protein sequence ID" value="MEC0242213.1"/>
    <property type="molecule type" value="Genomic_DNA"/>
</dbReference>
<comment type="caution">
    <text evidence="2">The sequence shown here is derived from an EMBL/GenBank/DDBJ whole genome shotgun (WGS) entry which is preliminary data.</text>
</comment>
<accession>A0ABU6GSL9</accession>
<sequence length="156" mass="17372">MKREDAIVIATWRYPEPYDLYSMDGSEEDIADLMNGDYVSARDAEGSLIGFYCTGISARVPGGYDAGIYEDDSLVDFGLGMKPELTGQGHGIRFVEEGIAYVKRSLPEKGVRLVVATFNQRAIRTYENAGFKQTCVFTSQVHGQETEFACMIQRET</sequence>
<feature type="domain" description="N-acetyltransferase" evidence="1">
    <location>
        <begin position="1"/>
        <end position="153"/>
    </location>
</feature>
<dbReference type="Proteomes" id="UP001344632">
    <property type="component" value="Unassembled WGS sequence"/>
</dbReference>
<evidence type="ECO:0000313" key="2">
    <source>
        <dbReference type="EMBL" id="MEC0242213.1"/>
    </source>
</evidence>
<evidence type="ECO:0000313" key="3">
    <source>
        <dbReference type="Proteomes" id="UP001344632"/>
    </source>
</evidence>
<evidence type="ECO:0000259" key="1">
    <source>
        <dbReference type="PROSITE" id="PS51186"/>
    </source>
</evidence>
<dbReference type="Gene3D" id="3.40.630.30">
    <property type="match status" value="1"/>
</dbReference>
<dbReference type="SUPFAM" id="SSF55729">
    <property type="entry name" value="Acyl-CoA N-acyltransferases (Nat)"/>
    <property type="match status" value="1"/>
</dbReference>
<proteinExistence type="predicted"/>
<name>A0ABU6GSL9_9BACL</name>
<dbReference type="RefSeq" id="WP_326089976.1">
    <property type="nucleotide sequence ID" value="NZ_JARLKZ010000016.1"/>
</dbReference>
<organism evidence="2 3">
    <name type="scientific">Paenibacillus dokdonensis</name>
    <dbReference type="NCBI Taxonomy" id="2567944"/>
    <lineage>
        <taxon>Bacteria</taxon>
        <taxon>Bacillati</taxon>
        <taxon>Bacillota</taxon>
        <taxon>Bacilli</taxon>
        <taxon>Bacillales</taxon>
        <taxon>Paenibacillaceae</taxon>
        <taxon>Paenibacillus</taxon>
    </lineage>
</organism>
<dbReference type="InterPro" id="IPR000182">
    <property type="entry name" value="GNAT_dom"/>
</dbReference>
<dbReference type="Pfam" id="PF00583">
    <property type="entry name" value="Acetyltransf_1"/>
    <property type="match status" value="1"/>
</dbReference>
<dbReference type="InterPro" id="IPR016181">
    <property type="entry name" value="Acyl_CoA_acyltransferase"/>
</dbReference>
<reference evidence="2 3" key="1">
    <citation type="submission" date="2023-03" db="EMBL/GenBank/DDBJ databases">
        <title>Bacillus Genome Sequencing.</title>
        <authorList>
            <person name="Dunlap C."/>
        </authorList>
    </citation>
    <scope>NUCLEOTIDE SEQUENCE [LARGE SCALE GENOMIC DNA]</scope>
    <source>
        <strain evidence="2 3">BD-525</strain>
    </source>
</reference>
<protein>
    <submittedName>
        <fullName evidence="2">GNAT family protein</fullName>
    </submittedName>
</protein>